<evidence type="ECO:0000313" key="3">
    <source>
        <dbReference type="EMBL" id="SEL52101.1"/>
    </source>
</evidence>
<dbReference type="OrthoDB" id="3268478at2"/>
<keyword evidence="5" id="KW-1185">Reference proteome</keyword>
<dbReference type="Proteomes" id="UP000198548">
    <property type="component" value="Unassembled WGS sequence"/>
</dbReference>
<dbReference type="AlphaFoldDB" id="A0A1H7QVR6"/>
<dbReference type="SUPFAM" id="SSF143011">
    <property type="entry name" value="RelE-like"/>
    <property type="match status" value="1"/>
</dbReference>
<dbReference type="InterPro" id="IPR035093">
    <property type="entry name" value="RelE/ParE_toxin_dom_sf"/>
</dbReference>
<dbReference type="Gene3D" id="3.30.2310.20">
    <property type="entry name" value="RelE-like"/>
    <property type="match status" value="1"/>
</dbReference>
<gene>
    <name evidence="2" type="ORF">APU01nite_10110</name>
    <name evidence="3" type="ORF">SAMN04488100_1039</name>
</gene>
<dbReference type="EMBL" id="BJUX01000009">
    <property type="protein sequence ID" value="GEK88972.1"/>
    <property type="molecule type" value="Genomic_DNA"/>
</dbReference>
<organism evidence="3 4">
    <name type="scientific">Alkalibacterium putridalgicola</name>
    <dbReference type="NCBI Taxonomy" id="426703"/>
    <lineage>
        <taxon>Bacteria</taxon>
        <taxon>Bacillati</taxon>
        <taxon>Bacillota</taxon>
        <taxon>Bacilli</taxon>
        <taxon>Lactobacillales</taxon>
        <taxon>Carnobacteriaceae</taxon>
        <taxon>Alkalibacterium</taxon>
    </lineage>
</organism>
<dbReference type="STRING" id="426703.SAMN04488100_1039"/>
<protein>
    <submittedName>
        <fullName evidence="3">Addiction module toxin, RelE/StbE family</fullName>
    </submittedName>
</protein>
<sequence>MNNYRVFLTQRALKDLENISAYISDELSSPVAAVNLEIKLTEAAPSLKENPYRAPKFSEEYNLIPEKDIRKLIVDNYLILYYVEESQKVVQVVTIYNRLIKVFK</sequence>
<dbReference type="Pfam" id="PF05016">
    <property type="entry name" value="ParE_toxin"/>
    <property type="match status" value="1"/>
</dbReference>
<reference evidence="3 4" key="1">
    <citation type="submission" date="2016-10" db="EMBL/GenBank/DDBJ databases">
        <authorList>
            <person name="de Groot N.N."/>
        </authorList>
    </citation>
    <scope>NUCLEOTIDE SEQUENCE [LARGE SCALE GENOMIC DNA]</scope>
    <source>
        <strain evidence="3 4">DSM 19182</strain>
    </source>
</reference>
<dbReference type="RefSeq" id="WP_091486455.1">
    <property type="nucleotide sequence ID" value="NZ_BJUX01000009.1"/>
</dbReference>
<reference evidence="2 5" key="2">
    <citation type="submission" date="2019-07" db="EMBL/GenBank/DDBJ databases">
        <title>Whole genome shotgun sequence of Alkalibacterium putridalgicola NBRC 103243.</title>
        <authorList>
            <person name="Hosoyama A."/>
            <person name="Uohara A."/>
            <person name="Ohji S."/>
            <person name="Ichikawa N."/>
        </authorList>
    </citation>
    <scope>NUCLEOTIDE SEQUENCE [LARGE SCALE GENOMIC DNA]</scope>
    <source>
        <strain evidence="2 5">NBRC 103243</strain>
    </source>
</reference>
<dbReference type="InterPro" id="IPR007712">
    <property type="entry name" value="RelE/ParE_toxin"/>
</dbReference>
<proteinExistence type="predicted"/>
<evidence type="ECO:0000313" key="2">
    <source>
        <dbReference type="EMBL" id="GEK88972.1"/>
    </source>
</evidence>
<dbReference type="Proteomes" id="UP000321425">
    <property type="component" value="Unassembled WGS sequence"/>
</dbReference>
<evidence type="ECO:0000313" key="4">
    <source>
        <dbReference type="Proteomes" id="UP000198548"/>
    </source>
</evidence>
<accession>A0A1H7QVR6</accession>
<keyword evidence="1" id="KW-1277">Toxin-antitoxin system</keyword>
<dbReference type="EMBL" id="FOBL01000003">
    <property type="protein sequence ID" value="SEL52101.1"/>
    <property type="molecule type" value="Genomic_DNA"/>
</dbReference>
<name>A0A1H7QVR6_9LACT</name>
<dbReference type="NCBIfam" id="TIGR02385">
    <property type="entry name" value="RelE_StbE"/>
    <property type="match status" value="1"/>
</dbReference>
<evidence type="ECO:0000313" key="5">
    <source>
        <dbReference type="Proteomes" id="UP000321425"/>
    </source>
</evidence>
<evidence type="ECO:0000256" key="1">
    <source>
        <dbReference type="ARBA" id="ARBA00022649"/>
    </source>
</evidence>